<feature type="compositionally biased region" description="Basic residues" evidence="6">
    <location>
        <begin position="430"/>
        <end position="445"/>
    </location>
</feature>
<dbReference type="InterPro" id="IPR008610">
    <property type="entry name" value="Ebp2"/>
</dbReference>
<dbReference type="GO" id="GO:0005730">
    <property type="term" value="C:nucleolus"/>
    <property type="evidence" value="ECO:0007669"/>
    <property type="project" value="UniProtKB-SubCell"/>
</dbReference>
<keyword evidence="4" id="KW-0175">Coiled coil</keyword>
<comment type="caution">
    <text evidence="7">The sequence shown here is derived from an EMBL/GenBank/DDBJ whole genome shotgun (WGS) entry which is preliminary data.</text>
</comment>
<feature type="compositionally biased region" description="Basic and acidic residues" evidence="6">
    <location>
        <begin position="399"/>
        <end position="419"/>
    </location>
</feature>
<evidence type="ECO:0000256" key="4">
    <source>
        <dbReference type="ARBA" id="ARBA00023054"/>
    </source>
</evidence>
<evidence type="ECO:0000256" key="5">
    <source>
        <dbReference type="ARBA" id="ARBA00023242"/>
    </source>
</evidence>
<protein>
    <recommendedName>
        <fullName evidence="9">rRNA-processing protein EBP2</fullName>
    </recommendedName>
</protein>
<gene>
    <name evidence="7" type="ORF">RDB_LOCUS84049</name>
</gene>
<evidence type="ECO:0000256" key="1">
    <source>
        <dbReference type="ARBA" id="ARBA00004604"/>
    </source>
</evidence>
<evidence type="ECO:0008006" key="9">
    <source>
        <dbReference type="Google" id="ProtNLM"/>
    </source>
</evidence>
<reference evidence="7" key="1">
    <citation type="submission" date="2021-01" db="EMBL/GenBank/DDBJ databases">
        <authorList>
            <person name="Kaushik A."/>
        </authorList>
    </citation>
    <scope>NUCLEOTIDE SEQUENCE</scope>
    <source>
        <strain evidence="7">AG4-R118</strain>
    </source>
</reference>
<feature type="region of interest" description="Disordered" evidence="6">
    <location>
        <begin position="318"/>
        <end position="445"/>
    </location>
</feature>
<sequence>MARTAAKNLKPSSKLSKLKAKPSETPKPPPPPVEVPTSTGAEADAELSDEDSEDSEDEGVDEEGMAKLMKLLGDDGIDDIAEQQLSELGLGEDSEEDSEDQGEDSEEDSEEEEAVEDGDDASESGWVDEDGEMDGPGSDVAGKLKTSSKEAEVDEDSEDDEDEEGEEEGEAVALDEASEVEEDIVPKQKIVINNEVALKRIRETIELGKDMPWSETLAFTSSIPLEVPNADDDLNRELAFYKQALNTANAARSKFAAAKLPFSRPADYFAEMVKSDSHMERIRQRLLDERAGIQKSETAKKQRELKKIGKQVQIEKLKEREKGKKEMNERVKGLKRKRGGALDATQDGEAFDVAVEDAIADRPAKRGKPSGKPNMSRAKRDAKFGFGGAGTKGRRGKQNTKESTESFDFRGGKGREAAKRGGRNGGGKRGPSKRPGKSRRQGSRA</sequence>
<feature type="compositionally biased region" description="Low complexity" evidence="6">
    <location>
        <begin position="1"/>
        <end position="15"/>
    </location>
</feature>
<feature type="compositionally biased region" description="Acidic residues" evidence="6">
    <location>
        <begin position="90"/>
        <end position="133"/>
    </location>
</feature>
<name>A0A8H3BJ95_9AGAM</name>
<proteinExistence type="inferred from homology"/>
<evidence type="ECO:0000256" key="6">
    <source>
        <dbReference type="SAM" id="MobiDB-lite"/>
    </source>
</evidence>
<dbReference type="Proteomes" id="UP000663888">
    <property type="component" value="Unassembled WGS sequence"/>
</dbReference>
<organism evidence="7 8">
    <name type="scientific">Rhizoctonia solani</name>
    <dbReference type="NCBI Taxonomy" id="456999"/>
    <lineage>
        <taxon>Eukaryota</taxon>
        <taxon>Fungi</taxon>
        <taxon>Dikarya</taxon>
        <taxon>Basidiomycota</taxon>
        <taxon>Agaricomycotina</taxon>
        <taxon>Agaricomycetes</taxon>
        <taxon>Cantharellales</taxon>
        <taxon>Ceratobasidiaceae</taxon>
        <taxon>Rhizoctonia</taxon>
    </lineage>
</organism>
<evidence type="ECO:0000256" key="2">
    <source>
        <dbReference type="ARBA" id="ARBA00007336"/>
    </source>
</evidence>
<feature type="compositionally biased region" description="Acidic residues" evidence="6">
    <location>
        <begin position="152"/>
        <end position="170"/>
    </location>
</feature>
<dbReference type="Pfam" id="PF05890">
    <property type="entry name" value="Ebp2"/>
    <property type="match status" value="1"/>
</dbReference>
<evidence type="ECO:0000256" key="3">
    <source>
        <dbReference type="ARBA" id="ARBA00022517"/>
    </source>
</evidence>
<feature type="compositionally biased region" description="Basic and acidic residues" evidence="6">
    <location>
        <begin position="318"/>
        <end position="332"/>
    </location>
</feature>
<dbReference type="GO" id="GO:0030687">
    <property type="term" value="C:preribosome, large subunit precursor"/>
    <property type="evidence" value="ECO:0007669"/>
    <property type="project" value="TreeGrafter"/>
</dbReference>
<dbReference type="GO" id="GO:0042273">
    <property type="term" value="P:ribosomal large subunit biogenesis"/>
    <property type="evidence" value="ECO:0007669"/>
    <property type="project" value="TreeGrafter"/>
</dbReference>
<dbReference type="EMBL" id="CAJMWX010001050">
    <property type="protein sequence ID" value="CAE6458941.1"/>
    <property type="molecule type" value="Genomic_DNA"/>
</dbReference>
<keyword evidence="3" id="KW-0690">Ribosome biogenesis</keyword>
<feature type="region of interest" description="Disordered" evidence="6">
    <location>
        <begin position="1"/>
        <end position="182"/>
    </location>
</feature>
<dbReference type="PANTHER" id="PTHR13028:SF0">
    <property type="entry name" value="RRNA-PROCESSING PROTEIN EBP2-RELATED"/>
    <property type="match status" value="1"/>
</dbReference>
<comment type="subcellular location">
    <subcellularLocation>
        <location evidence="1">Nucleus</location>
        <location evidence="1">Nucleolus</location>
    </subcellularLocation>
</comment>
<accession>A0A8H3BJ95</accession>
<feature type="compositionally biased region" description="Acidic residues" evidence="6">
    <location>
        <begin position="43"/>
        <end position="63"/>
    </location>
</feature>
<dbReference type="GO" id="GO:0034399">
    <property type="term" value="C:nuclear periphery"/>
    <property type="evidence" value="ECO:0007669"/>
    <property type="project" value="TreeGrafter"/>
</dbReference>
<dbReference type="GO" id="GO:0006364">
    <property type="term" value="P:rRNA processing"/>
    <property type="evidence" value="ECO:0007669"/>
    <property type="project" value="TreeGrafter"/>
</dbReference>
<evidence type="ECO:0000313" key="7">
    <source>
        <dbReference type="EMBL" id="CAE6458941.1"/>
    </source>
</evidence>
<evidence type="ECO:0000313" key="8">
    <source>
        <dbReference type="Proteomes" id="UP000663888"/>
    </source>
</evidence>
<keyword evidence="5" id="KW-0539">Nucleus</keyword>
<feature type="compositionally biased region" description="Pro residues" evidence="6">
    <location>
        <begin position="25"/>
        <end position="34"/>
    </location>
</feature>
<dbReference type="AlphaFoldDB" id="A0A8H3BJ95"/>
<dbReference type="PANTHER" id="PTHR13028">
    <property type="entry name" value="RRNA PROCESSING PROTEIN EBNA1-BINDING PROTEIN-RELATED"/>
    <property type="match status" value="1"/>
</dbReference>
<comment type="similarity">
    <text evidence="2">Belongs to the EBP2 family.</text>
</comment>